<protein>
    <submittedName>
        <fullName evidence="2">NAD-dependent epimerase/dehydratase family protein</fullName>
    </submittedName>
</protein>
<sequence>MKVLILGGTGSIGTAVIHELVRNGHHVTGLSRSAASDRKLEAMGARPLRGDLRRPGSWVGEVIGTDALIQLAATFDDGMAQADTAAITAILRQAALRPEPLRLLYTGGCWLYGATGSRVADEASPMRPTKPFAWMQENSQKVLASPALSAAVVHPAMVYHEGGGAFSRYLEAARDGQPFEIWGSITTRWPLIHRADLARAYRLLLERPQLTGHFNASAETGVPVSEITGEIARRHGHDAGYLVRSLKHVLIKYGAWAEGPALDQQMAAGRLPRLTGWKVQHSSFRTAHF</sequence>
<dbReference type="InterPro" id="IPR001509">
    <property type="entry name" value="Epimerase_deHydtase"/>
</dbReference>
<gene>
    <name evidence="2" type="ORF">K3721_06335</name>
</gene>
<dbReference type="GO" id="GO:0005737">
    <property type="term" value="C:cytoplasm"/>
    <property type="evidence" value="ECO:0007669"/>
    <property type="project" value="TreeGrafter"/>
</dbReference>
<dbReference type="GO" id="GO:0004029">
    <property type="term" value="F:aldehyde dehydrogenase (NAD+) activity"/>
    <property type="evidence" value="ECO:0007669"/>
    <property type="project" value="TreeGrafter"/>
</dbReference>
<dbReference type="Gene3D" id="3.40.50.720">
    <property type="entry name" value="NAD(P)-binding Rossmann-like Domain"/>
    <property type="match status" value="1"/>
</dbReference>
<dbReference type="EMBL" id="CP081070">
    <property type="protein sequence ID" value="UWQ55151.1"/>
    <property type="molecule type" value="Genomic_DNA"/>
</dbReference>
<accession>A0A9Q9HIU1</accession>
<dbReference type="Proteomes" id="UP001058713">
    <property type="component" value="Chromosome"/>
</dbReference>
<dbReference type="KEGG" id="lcae:K3721_06335"/>
<dbReference type="PANTHER" id="PTHR48079">
    <property type="entry name" value="PROTEIN YEEZ"/>
    <property type="match status" value="1"/>
</dbReference>
<dbReference type="InterPro" id="IPR036291">
    <property type="entry name" value="NAD(P)-bd_dom_sf"/>
</dbReference>
<dbReference type="Pfam" id="PF01370">
    <property type="entry name" value="Epimerase"/>
    <property type="match status" value="1"/>
</dbReference>
<dbReference type="InterPro" id="IPR051783">
    <property type="entry name" value="NAD(P)-dependent_oxidoreduct"/>
</dbReference>
<evidence type="ECO:0000313" key="3">
    <source>
        <dbReference type="Proteomes" id="UP001058713"/>
    </source>
</evidence>
<organism evidence="2 3">
    <name type="scientific">Leisingera caerulea</name>
    <name type="common">Phaeobacter caeruleus</name>
    <dbReference type="NCBI Taxonomy" id="506591"/>
    <lineage>
        <taxon>Bacteria</taxon>
        <taxon>Pseudomonadati</taxon>
        <taxon>Pseudomonadota</taxon>
        <taxon>Alphaproteobacteria</taxon>
        <taxon>Rhodobacterales</taxon>
        <taxon>Roseobacteraceae</taxon>
        <taxon>Leisingera</taxon>
    </lineage>
</organism>
<dbReference type="PANTHER" id="PTHR48079:SF6">
    <property type="entry name" value="NAD(P)-BINDING DOMAIN-CONTAINING PROTEIN-RELATED"/>
    <property type="match status" value="1"/>
</dbReference>
<dbReference type="SUPFAM" id="SSF51735">
    <property type="entry name" value="NAD(P)-binding Rossmann-fold domains"/>
    <property type="match status" value="1"/>
</dbReference>
<name>A0A9Q9HIU1_LEICA</name>
<dbReference type="AlphaFoldDB" id="A0A9Q9HIU1"/>
<evidence type="ECO:0000259" key="1">
    <source>
        <dbReference type="Pfam" id="PF01370"/>
    </source>
</evidence>
<dbReference type="RefSeq" id="WP_259972227.1">
    <property type="nucleotide sequence ID" value="NZ_CP081070.1"/>
</dbReference>
<evidence type="ECO:0000313" key="2">
    <source>
        <dbReference type="EMBL" id="UWQ55151.1"/>
    </source>
</evidence>
<feature type="domain" description="NAD-dependent epimerase/dehydratase" evidence="1">
    <location>
        <begin position="3"/>
        <end position="214"/>
    </location>
</feature>
<proteinExistence type="predicted"/>
<reference evidence="2" key="1">
    <citation type="submission" date="2021-08" db="EMBL/GenBank/DDBJ databases">
        <authorList>
            <person name="Nwanade C."/>
            <person name="Wang M."/>
            <person name="Masoudi A."/>
            <person name="Yu Z."/>
            <person name="Liu J."/>
        </authorList>
    </citation>
    <scope>NUCLEOTIDE SEQUENCE</scope>
    <source>
        <strain evidence="2">S122</strain>
    </source>
</reference>